<dbReference type="EMBL" id="LNYX01000006">
    <property type="protein sequence ID" value="KTD65571.1"/>
    <property type="molecule type" value="Genomic_DNA"/>
</dbReference>
<organism evidence="2 3">
    <name type="scientific">Legionella spiritensis</name>
    <dbReference type="NCBI Taxonomy" id="452"/>
    <lineage>
        <taxon>Bacteria</taxon>
        <taxon>Pseudomonadati</taxon>
        <taxon>Pseudomonadota</taxon>
        <taxon>Gammaproteobacteria</taxon>
        <taxon>Legionellales</taxon>
        <taxon>Legionellaceae</taxon>
        <taxon>Legionella</taxon>
    </lineage>
</organism>
<keyword evidence="3" id="KW-1185">Reference proteome</keyword>
<name>A0A0W0Z9H0_LEGSP</name>
<protein>
    <submittedName>
        <fullName evidence="2">Uncharacterized protein</fullName>
    </submittedName>
</protein>
<evidence type="ECO:0000313" key="3">
    <source>
        <dbReference type="Proteomes" id="UP000054877"/>
    </source>
</evidence>
<keyword evidence="1" id="KW-0175">Coiled coil</keyword>
<reference evidence="2 3" key="1">
    <citation type="submission" date="2015-11" db="EMBL/GenBank/DDBJ databases">
        <title>Genomic analysis of 38 Legionella species identifies large and diverse effector repertoires.</title>
        <authorList>
            <person name="Burstein D."/>
            <person name="Amaro F."/>
            <person name="Zusman T."/>
            <person name="Lifshitz Z."/>
            <person name="Cohen O."/>
            <person name="Gilbert J.A."/>
            <person name="Pupko T."/>
            <person name="Shuman H.A."/>
            <person name="Segal G."/>
        </authorList>
    </citation>
    <scope>NUCLEOTIDE SEQUENCE [LARGE SCALE GENOMIC DNA]</scope>
    <source>
        <strain evidence="2 3">Mt.St.Helens-9</strain>
    </source>
</reference>
<accession>A0A0W0Z9H0</accession>
<evidence type="ECO:0000313" key="2">
    <source>
        <dbReference type="EMBL" id="KTD65571.1"/>
    </source>
</evidence>
<dbReference type="RefSeq" id="WP_058482587.1">
    <property type="nucleotide sequence ID" value="NZ_CAAAII010000009.1"/>
</dbReference>
<dbReference type="PATRIC" id="fig|452.5.peg.706"/>
<evidence type="ECO:0000256" key="1">
    <source>
        <dbReference type="SAM" id="Coils"/>
    </source>
</evidence>
<sequence length="972" mass="112817">MRVYNEDEALLQAWKKKLEKIETSHDDLRNRFLAILEQEHASVYKRKTDFYQLKNKLTSDEHGQGFSWTPHFQWFWNLLSFFLPTSWLNSIQPKGSRLRQALEEKPVFSTELLTLEKNEHGNIAVEKLDDEQFEAALFDVPEQARKALHDAASRLNDLTPECDEETVTNLIERVYALKSRLDPLSYQRLLVPLYQHHPRTTLAFFYEQYRQDQKSIPDEQDFIEQHLMAKAMMDQWVCSFPDINIHRHNIHYLLIFLTLSQYDTFHPNLLHKSYRDYQSRNKSLIPEDFIRHLLTEWVHEGKARVNFSASYKNIKDALENAFPDEFLEEKRRHSSGDPFANPLTMLRFIFTRLLPQDKNSKHRAMTDKPLMVHIAREACTRLLLDYEQSRDDPIWKTSSAGSETMKLLSDDILATWLPNFALTNDRTIRHELLNPDRISSIPPSFKRPEDVVRRIIFPSAQDGFDPIIAARHYRSQINPAFMTESIEWILLRIKETRPYLDEKRLRHILADTKFFDEKDLPPVMDKARLTDPVDILIKNIRTGLEKARAQREAFDAPSENESVQQAVHSFHDLLHHPDFDGGALGKAYSILAELRTHYLTDRLHKQWEKIILDKQVRRCLWDQKQLESSGRESLSIKKIQDTLDEARVEHNHDLNKEYKSAKQAVLAFARLMENDSLDDTSLNQACQIVQTLKYYYISNELYEQWSDDIQNKQKTRCTWDQARISEECIETDKSSRLLLSCAKDNVLKAQSSNYTDLDKEYDYAKQAVLAFAGFMENGLSGSSSVGEAHQILQTLRQHYITDELYGQWNSIILSTQKTRCTWDQKDILNKPAGKGISIADALSLVKSSILKAEANNNTNLNQEYEESAQAVLIFALLIATLKEPSASTTDFADTRDTLDKLRPYLTQNLYDQWAEELDTLAKKERVVSGKLVSPSRTMGSFYPDVPSYTGTSHNKSTALDNNVPFSENALIL</sequence>
<proteinExistence type="predicted"/>
<dbReference type="STRING" id="452.Lspi_0645"/>
<gene>
    <name evidence="2" type="ORF">Lspi_0645</name>
</gene>
<dbReference type="Proteomes" id="UP000054877">
    <property type="component" value="Unassembled WGS sequence"/>
</dbReference>
<comment type="caution">
    <text evidence="2">The sequence shown here is derived from an EMBL/GenBank/DDBJ whole genome shotgun (WGS) entry which is preliminary data.</text>
</comment>
<dbReference type="AlphaFoldDB" id="A0A0W0Z9H0"/>
<feature type="coiled-coil region" evidence="1">
    <location>
        <begin position="4"/>
        <end position="31"/>
    </location>
</feature>